<reference evidence="1 2" key="1">
    <citation type="journal article" date="2021" name="Mar. Drugs">
        <title>Genome Reduction and Secondary Metabolism of the Marine Sponge-Associated Cyanobacterium Leptothoe.</title>
        <authorList>
            <person name="Konstantinou D."/>
            <person name="Popin R.V."/>
            <person name="Fewer D.P."/>
            <person name="Sivonen K."/>
            <person name="Gkelis S."/>
        </authorList>
    </citation>
    <scope>NUCLEOTIDE SEQUENCE [LARGE SCALE GENOMIC DNA]</scope>
    <source>
        <strain evidence="1 2">TAU-MAC 1615</strain>
    </source>
</reference>
<sequence>MNSKPINKFCPRSGKDVREDSLTTYRGNTVGFCNPQCCKEFAADPEACPSDRAYFDTLLKEYELATDLD</sequence>
<dbReference type="RefSeq" id="WP_215618552.1">
    <property type="nucleotide sequence ID" value="NZ_JADOER010000009.1"/>
</dbReference>
<evidence type="ECO:0000313" key="1">
    <source>
        <dbReference type="EMBL" id="MBT9312660.1"/>
    </source>
</evidence>
<dbReference type="Proteomes" id="UP001196661">
    <property type="component" value="Unassembled WGS sequence"/>
</dbReference>
<protein>
    <submittedName>
        <fullName evidence="1">YHS domain-containing protein</fullName>
    </submittedName>
</protein>
<proteinExistence type="predicted"/>
<gene>
    <name evidence="1" type="ORF">IXB28_10620</name>
</gene>
<organism evidence="1 2">
    <name type="scientific">Leptothoe kymatousa TAU-MAC 1615</name>
    <dbReference type="NCBI Taxonomy" id="2364775"/>
    <lineage>
        <taxon>Bacteria</taxon>
        <taxon>Bacillati</taxon>
        <taxon>Cyanobacteriota</taxon>
        <taxon>Cyanophyceae</taxon>
        <taxon>Nodosilineales</taxon>
        <taxon>Cymatolegaceae</taxon>
        <taxon>Leptothoe</taxon>
        <taxon>Leptothoe kymatousa</taxon>
    </lineage>
</organism>
<accession>A0ABS5Y490</accession>
<comment type="caution">
    <text evidence="1">The sequence shown here is derived from an EMBL/GenBank/DDBJ whole genome shotgun (WGS) entry which is preliminary data.</text>
</comment>
<dbReference type="EMBL" id="JADOER010000009">
    <property type="protein sequence ID" value="MBT9312660.1"/>
    <property type="molecule type" value="Genomic_DNA"/>
</dbReference>
<keyword evidence="2" id="KW-1185">Reference proteome</keyword>
<evidence type="ECO:0000313" key="2">
    <source>
        <dbReference type="Proteomes" id="UP001196661"/>
    </source>
</evidence>
<name>A0ABS5Y490_9CYAN</name>